<dbReference type="AlphaFoldDB" id="A0A5S3WHY7"/>
<dbReference type="EMBL" id="PNCI01000041">
    <property type="protein sequence ID" value="TMP26823.1"/>
    <property type="molecule type" value="Genomic_DNA"/>
</dbReference>
<dbReference type="InterPro" id="IPR012334">
    <property type="entry name" value="Pectin_lyas_fold"/>
</dbReference>
<dbReference type="RefSeq" id="WP_138551216.1">
    <property type="nucleotide sequence ID" value="NZ_PNCH01000018.1"/>
</dbReference>
<evidence type="ECO:0000313" key="2">
    <source>
        <dbReference type="EMBL" id="TMP26823.1"/>
    </source>
</evidence>
<evidence type="ECO:0000313" key="3">
    <source>
        <dbReference type="Proteomes" id="UP000310249"/>
    </source>
</evidence>
<keyword evidence="1" id="KW-0732">Signal</keyword>
<dbReference type="OrthoDB" id="6277992at2"/>
<gene>
    <name evidence="2" type="ORF">CWB99_17145</name>
</gene>
<proteinExistence type="predicted"/>
<protein>
    <recommendedName>
        <fullName evidence="4">Filamentous haemagglutinin FhaB/tRNA nuclease CdiA-like TPS domain-containing protein</fullName>
    </recommendedName>
</protein>
<reference evidence="3" key="2">
    <citation type="submission" date="2019-06" db="EMBL/GenBank/DDBJ databases">
        <title>Co-occurence of chitin degradation, pigmentation and bioactivity in marine Pseudoalteromonas.</title>
        <authorList>
            <person name="Sonnenschein E.C."/>
            <person name="Bech P.K."/>
        </authorList>
    </citation>
    <scope>NUCLEOTIDE SEQUENCE [LARGE SCALE GENOMIC DNA]</scope>
    <source>
        <strain evidence="3">S2676</strain>
    </source>
</reference>
<feature type="chain" id="PRO_5024330485" description="Filamentous haemagglutinin FhaB/tRNA nuclease CdiA-like TPS domain-containing protein" evidence="1">
    <location>
        <begin position="28"/>
        <end position="850"/>
    </location>
</feature>
<sequence>MNIRTLVFYVFIFGVMCTTLASQVAYAAGYSYNANASFSVATYPNASSDFLVIDGTQQLEQLNFSQFSQTGKPLTIRVAEDSPLETLVITSPDMLLNSKTTVVGKMIDVVFATTSPALTCSDCSFENMGRVTLLNGTFSGTNLDSRSTGKIDINNLFAPGIQSLELIAKNIVTAGVVDTNLRAERHPMGGFSVSPEGNYIVGAGGINLYPGQFSIKYSNLDILSATTTTTQYSPGGTFKAASIGIVAAGTVIIGPQTELNTLSDALATSTRMNDFYAPSEGIFIQIAKNERSSIGLSGKLYSDNIVTVKNQSRVTVYNSAHIMGSTFKALTDGVVYNYGQIDSGNIELKGAKVINRGRLTAQNIEIDSVSDVYNSFGGVMQAGNITATLANGIFTNGSRTPGLNMPAQLPMMPPTIDVTSANHGLFQNITNSGAHEPNLRAYIHANSLSISAKAIENINPYSLQKGANESWDSGIKVNTKQANQVRMSAEHTLELKATHYIRNASAIMALNQAGNFDVNAPKFYNERYRLEATTFLVSQIAYDATKNAIYNEVHVGTESKITAYSPPGRVISYGKLKVSDGNSTDSDEQLVNAFSYFEVFGQSHFHQLELKSIGLELTRDIATATVNNMRRCMLGWRCSTDSVTTYAEAETLLSLQGNVYGLNEQLLSETDYTQENINVQNQVRRDAIEKYKAQFIWDKSATHYSRIVNIKAEGDWLSGTYKVCNGTKYIPYVGFEVPNCSSDSFRTRISELVEEAVKDNLVGTTGKTHAQITQAATNFVEALPKKHSSVFAGMDGKIYLSYALSADYSTATISYVEYGKLYRPGSGLGSVDYSERYNETISFTTLMTHL</sequence>
<name>A0A5S3WHY7_9GAMM</name>
<reference evidence="2 3" key="1">
    <citation type="submission" date="2018-01" db="EMBL/GenBank/DDBJ databases">
        <authorList>
            <person name="Paulsen S."/>
            <person name="Gram L.K."/>
        </authorList>
    </citation>
    <scope>NUCLEOTIDE SEQUENCE [LARGE SCALE GENOMIC DNA]</scope>
    <source>
        <strain evidence="2 3">S2676</strain>
    </source>
</reference>
<feature type="signal peptide" evidence="1">
    <location>
        <begin position="1"/>
        <end position="27"/>
    </location>
</feature>
<comment type="caution">
    <text evidence="2">The sequence shown here is derived from an EMBL/GenBank/DDBJ whole genome shotgun (WGS) entry which is preliminary data.</text>
</comment>
<evidence type="ECO:0008006" key="4">
    <source>
        <dbReference type="Google" id="ProtNLM"/>
    </source>
</evidence>
<dbReference type="Gene3D" id="2.160.20.10">
    <property type="entry name" value="Single-stranded right-handed beta-helix, Pectin lyase-like"/>
    <property type="match status" value="1"/>
</dbReference>
<evidence type="ECO:0000256" key="1">
    <source>
        <dbReference type="SAM" id="SignalP"/>
    </source>
</evidence>
<organism evidence="2 3">
    <name type="scientific">Pseudoalteromonas rubra</name>
    <dbReference type="NCBI Taxonomy" id="43658"/>
    <lineage>
        <taxon>Bacteria</taxon>
        <taxon>Pseudomonadati</taxon>
        <taxon>Pseudomonadota</taxon>
        <taxon>Gammaproteobacteria</taxon>
        <taxon>Alteromonadales</taxon>
        <taxon>Pseudoalteromonadaceae</taxon>
        <taxon>Pseudoalteromonas</taxon>
    </lineage>
</organism>
<accession>A0A5S3WHY7</accession>
<dbReference type="Proteomes" id="UP000310249">
    <property type="component" value="Unassembled WGS sequence"/>
</dbReference>